<evidence type="ECO:0000313" key="3">
    <source>
        <dbReference type="Proteomes" id="UP001054837"/>
    </source>
</evidence>
<feature type="compositionally biased region" description="Basic and acidic residues" evidence="1">
    <location>
        <begin position="935"/>
        <end position="946"/>
    </location>
</feature>
<feature type="compositionally biased region" description="Basic residues" evidence="1">
    <location>
        <begin position="637"/>
        <end position="651"/>
    </location>
</feature>
<feature type="compositionally biased region" description="Polar residues" evidence="1">
    <location>
        <begin position="671"/>
        <end position="684"/>
    </location>
</feature>
<dbReference type="AlphaFoldDB" id="A0AAV4TK50"/>
<keyword evidence="3" id="KW-1185">Reference proteome</keyword>
<organism evidence="2 3">
    <name type="scientific">Caerostris darwini</name>
    <dbReference type="NCBI Taxonomy" id="1538125"/>
    <lineage>
        <taxon>Eukaryota</taxon>
        <taxon>Metazoa</taxon>
        <taxon>Ecdysozoa</taxon>
        <taxon>Arthropoda</taxon>
        <taxon>Chelicerata</taxon>
        <taxon>Arachnida</taxon>
        <taxon>Araneae</taxon>
        <taxon>Araneomorphae</taxon>
        <taxon>Entelegynae</taxon>
        <taxon>Araneoidea</taxon>
        <taxon>Araneidae</taxon>
        <taxon>Caerostris</taxon>
    </lineage>
</organism>
<feature type="compositionally biased region" description="Polar residues" evidence="1">
    <location>
        <begin position="902"/>
        <end position="911"/>
    </location>
</feature>
<evidence type="ECO:0000313" key="2">
    <source>
        <dbReference type="EMBL" id="GIY45170.1"/>
    </source>
</evidence>
<comment type="caution">
    <text evidence="2">The sequence shown here is derived from an EMBL/GenBank/DDBJ whole genome shotgun (WGS) entry which is preliminary data.</text>
</comment>
<feature type="compositionally biased region" description="Polar residues" evidence="1">
    <location>
        <begin position="652"/>
        <end position="662"/>
    </location>
</feature>
<protein>
    <submittedName>
        <fullName evidence="2">Uncharacterized protein</fullName>
    </submittedName>
</protein>
<feature type="region of interest" description="Disordered" evidence="1">
    <location>
        <begin position="227"/>
        <end position="246"/>
    </location>
</feature>
<proteinExistence type="predicted"/>
<feature type="compositionally biased region" description="Basic and acidic residues" evidence="1">
    <location>
        <begin position="730"/>
        <end position="740"/>
    </location>
</feature>
<accession>A0AAV4TK50</accession>
<gene>
    <name evidence="2" type="ORF">CDAR_217971</name>
</gene>
<evidence type="ECO:0000256" key="1">
    <source>
        <dbReference type="SAM" id="MobiDB-lite"/>
    </source>
</evidence>
<reference evidence="2 3" key="1">
    <citation type="submission" date="2021-06" db="EMBL/GenBank/DDBJ databases">
        <title>Caerostris darwini draft genome.</title>
        <authorList>
            <person name="Kono N."/>
            <person name="Arakawa K."/>
        </authorList>
    </citation>
    <scope>NUCLEOTIDE SEQUENCE [LARGE SCALE GENOMIC DNA]</scope>
</reference>
<feature type="region of interest" description="Disordered" evidence="1">
    <location>
        <begin position="729"/>
        <end position="776"/>
    </location>
</feature>
<dbReference type="Proteomes" id="UP001054837">
    <property type="component" value="Unassembled WGS sequence"/>
</dbReference>
<dbReference type="EMBL" id="BPLQ01009596">
    <property type="protein sequence ID" value="GIY45170.1"/>
    <property type="molecule type" value="Genomic_DNA"/>
</dbReference>
<feature type="region of interest" description="Disordered" evidence="1">
    <location>
        <begin position="902"/>
        <end position="946"/>
    </location>
</feature>
<sequence length="983" mass="112003">MKKQKRGKRSAKTSTPISRIQDNVLLSFKQVSMMNPTSRKKKYMNSFYSFFGAKKLKAIKGTNPTSSIHQSLSEISGSESSKGILERESSSFSNLFLRRTSEKFSTSTLNSVFKNRNKISDISPIYPDPCLVQKYKNQNDSIEYLNSSKNAVSHRNALRGNSQSFQFKDTPIKLAVTKPIRNESSTLANKNVAQPKESSVNFLKLSTQGKMANTEDFITRDNSPLREKRVSDMKSTHAMNRKPHGKRTALNSKEFVKWCKQKNLSLTNLYSLHKSNNLNFEETSISKETSSQQTDCNKNFEVHSKTALNKKQLINSRKNFKGIHQKLKNIKEQTKIYLRNDIKNKIPQHFSRNKIDDTFSHVKKIPGETDLEETNYENLIEDKITALVTERGKRRNLLEVSKGKIQPQTKSKQNNTKKILNANVIKKFNNVCNTSLISKNEEEPPTLSPSNVKNNFVNSNTPCLEMSKKGESILENKHIISEILLDDKIILGSDENKPTGKNNLTENQIKYSVAKRKPKIKPLKISKRKIQSQTKLQQNGINKILNANVIKKLNNVCNTQLISKNQEEPPSLSISGAEDNFVTSNTPCNKEERILKNEDIFSENLLNDKIILESDENKPNEKNNLTENRIKYSAAKRQPKIKTSKVSKRKIQSQTKSQQNGTKKILKTNVIKKSNNNHKSSLISKSVEPDTNDDNLKTLRLNQSNEVTSFLKNNSITFKDLMNDEITTENDTHNLTKDQIEVSGSGKEFKVPKVSKRKSQSRTESKQKNSNNILNTGDLLDETFSYPSTSTPFDSPLAETRVMPSIFQCLSPVIEEEPKTNNGFYDNEPSVFHADRTYSKCTTSSISKAERLWSSLMTTTSLNTLAESQSIVENVEEQDARCIQEKHEECLQEVELFVTPPSKSFSRSSCRNKSKQNEPKKRCSSNKSSKLSIGKQKEKSANYKLITKEDKRSTREISMKHFEEISEWTFCIEKETKHSFANR</sequence>
<feature type="region of interest" description="Disordered" evidence="1">
    <location>
        <begin position="634"/>
        <end position="694"/>
    </location>
</feature>
<name>A0AAV4TK50_9ARAC</name>